<dbReference type="AlphaFoldDB" id="A0AAV5JXY1"/>
<dbReference type="Proteomes" id="UP001054252">
    <property type="component" value="Unassembled WGS sequence"/>
</dbReference>
<dbReference type="GO" id="GO:0006506">
    <property type="term" value="P:GPI anchor biosynthetic process"/>
    <property type="evidence" value="ECO:0007669"/>
    <property type="project" value="InterPro"/>
</dbReference>
<feature type="transmembrane region" description="Helical" evidence="1">
    <location>
        <begin position="555"/>
        <end position="583"/>
    </location>
</feature>
<evidence type="ECO:0000313" key="3">
    <source>
        <dbReference type="Proteomes" id="UP001054252"/>
    </source>
</evidence>
<feature type="transmembrane region" description="Helical" evidence="1">
    <location>
        <begin position="361"/>
        <end position="379"/>
    </location>
</feature>
<comment type="caution">
    <text evidence="2">The sequence shown here is derived from an EMBL/GenBank/DDBJ whole genome shotgun (WGS) entry which is preliminary data.</text>
</comment>
<organism evidence="2 3">
    <name type="scientific">Rubroshorea leprosula</name>
    <dbReference type="NCBI Taxonomy" id="152421"/>
    <lineage>
        <taxon>Eukaryota</taxon>
        <taxon>Viridiplantae</taxon>
        <taxon>Streptophyta</taxon>
        <taxon>Embryophyta</taxon>
        <taxon>Tracheophyta</taxon>
        <taxon>Spermatophyta</taxon>
        <taxon>Magnoliopsida</taxon>
        <taxon>eudicotyledons</taxon>
        <taxon>Gunneridae</taxon>
        <taxon>Pentapetalae</taxon>
        <taxon>rosids</taxon>
        <taxon>malvids</taxon>
        <taxon>Malvales</taxon>
        <taxon>Dipterocarpaceae</taxon>
        <taxon>Rubroshorea</taxon>
    </lineage>
</organism>
<feature type="transmembrane region" description="Helical" evidence="1">
    <location>
        <begin position="451"/>
        <end position="475"/>
    </location>
</feature>
<keyword evidence="1" id="KW-1133">Transmembrane helix</keyword>
<dbReference type="InterPro" id="IPR007720">
    <property type="entry name" value="PigQ/GPI1"/>
</dbReference>
<sequence>MRRNCRIWWPKQLLSKDPSLCDLLFGWFVSCSEASLDIVVAFASNQVSVPAPQSGLEAILHNVNGILHESLQEKSMFSLLGQCTAHLSNEQVSQNGMKEEQRKSSGLGGVSAMNSQDICRQDYGEQRCGCQKLNLLVEGCKKASIGSSYWCRLLYDYQVLSDKKNHWIPKLHHIHWNGQIVSQCDVHIIVYETPVYGLHHFSLGVWGSPELLKSPLKKPKWFDGLHEKQPLTDLDTVILAINSASAAKISFDRLEGSKRYCGKTFLVWTLGQILAFFIASLSTMFYIILQFFHCILSFGSQMWMYTAAAKAFSNASVHMRIRCCQILYWPVVLWDNDLRSQSSVEYAEKAALNRHSMWSSLAVDVFLGHVIGLVFLFYAESINLWVLNFASDLTNELLRSGCVWLMGVPAGFKLNTELAGVLGMVSLNAIQIWSTLWAYVGPLFIYFIKGLAIWAILFGVTVPASLLIDTILIVTFHLSTLHWLISILYSQQLYTLAALWRLFRGRKWNPLRQRLDSYDYTVKQHVVGSLLFAPLLLLLPTTSVFYIFLTIMNTIISLTCILIELIISLIHATPYIKIILWLVKRRRFPSGIWFEIVTCSNNYIHPPESSSVDGSSSHFEGNMSATLITILHGNFLSIGQIVLPHYRKVFSAVPGSYFPTAAFGVLTGKRIASSLGVTFPPTMPWMSIPCKDYWFLCHNSILACFADI</sequence>
<proteinExistence type="predicted"/>
<accession>A0AAV5JXY1</accession>
<keyword evidence="3" id="KW-1185">Reference proteome</keyword>
<feature type="transmembrane region" description="Helical" evidence="1">
    <location>
        <begin position="524"/>
        <end position="549"/>
    </location>
</feature>
<evidence type="ECO:0000256" key="1">
    <source>
        <dbReference type="SAM" id="Phobius"/>
    </source>
</evidence>
<reference evidence="2 3" key="1">
    <citation type="journal article" date="2021" name="Commun. Biol.">
        <title>The genome of Shorea leprosula (Dipterocarpaceae) highlights the ecological relevance of drought in aseasonal tropical rainforests.</title>
        <authorList>
            <person name="Ng K.K.S."/>
            <person name="Kobayashi M.J."/>
            <person name="Fawcett J.A."/>
            <person name="Hatakeyama M."/>
            <person name="Paape T."/>
            <person name="Ng C.H."/>
            <person name="Ang C.C."/>
            <person name="Tnah L.H."/>
            <person name="Lee C.T."/>
            <person name="Nishiyama T."/>
            <person name="Sese J."/>
            <person name="O'Brien M.J."/>
            <person name="Copetti D."/>
            <person name="Mohd Noor M.I."/>
            <person name="Ong R.C."/>
            <person name="Putra M."/>
            <person name="Sireger I.Z."/>
            <person name="Indrioko S."/>
            <person name="Kosugi Y."/>
            <person name="Izuno A."/>
            <person name="Isagi Y."/>
            <person name="Lee S.L."/>
            <person name="Shimizu K.K."/>
        </authorList>
    </citation>
    <scope>NUCLEOTIDE SEQUENCE [LARGE SCALE GENOMIC DNA]</scope>
    <source>
        <strain evidence="2">214</strain>
    </source>
</reference>
<dbReference type="Pfam" id="PF05024">
    <property type="entry name" value="Gpi1"/>
    <property type="match status" value="1"/>
</dbReference>
<dbReference type="PANTHER" id="PTHR47555:SF2">
    <property type="entry name" value="N-ACETYLGLUCOSAMINYL TRANSFERASE COMPONENT FAMILY PROTEIN _ GPI1 FAMILY PROTEIN"/>
    <property type="match status" value="1"/>
</dbReference>
<name>A0AAV5JXY1_9ROSI</name>
<feature type="transmembrane region" description="Helical" evidence="1">
    <location>
        <begin position="481"/>
        <end position="503"/>
    </location>
</feature>
<keyword evidence="1" id="KW-0812">Transmembrane</keyword>
<dbReference type="EMBL" id="BPVZ01000053">
    <property type="protein sequence ID" value="GKV19489.1"/>
    <property type="molecule type" value="Genomic_DNA"/>
</dbReference>
<dbReference type="GO" id="GO:0016020">
    <property type="term" value="C:membrane"/>
    <property type="evidence" value="ECO:0007669"/>
    <property type="project" value="InterPro"/>
</dbReference>
<feature type="transmembrane region" description="Helical" evidence="1">
    <location>
        <begin position="265"/>
        <end position="289"/>
    </location>
</feature>
<evidence type="ECO:0000313" key="2">
    <source>
        <dbReference type="EMBL" id="GKV19489.1"/>
    </source>
</evidence>
<dbReference type="PANTHER" id="PTHR47555">
    <property type="entry name" value="N-ACETYLGLUCOSAMINYL TRANSFERASE COMPONENT FAMILY PROTEIN / GPI1 FAMILY PROTEIN"/>
    <property type="match status" value="1"/>
</dbReference>
<protein>
    <recommendedName>
        <fullName evidence="4">N-acetylglucosaminyl transferase component</fullName>
    </recommendedName>
</protein>
<keyword evidence="1" id="KW-0472">Membrane</keyword>
<evidence type="ECO:0008006" key="4">
    <source>
        <dbReference type="Google" id="ProtNLM"/>
    </source>
</evidence>
<gene>
    <name evidence="2" type="ORF">SLEP1_g29745</name>
</gene>